<name>A0A1S3Y2L1_TOBAC</name>
<dbReference type="Pfam" id="PF07727">
    <property type="entry name" value="RVT_2"/>
    <property type="match status" value="1"/>
</dbReference>
<reference evidence="2" key="1">
    <citation type="submission" date="2025-08" db="UniProtKB">
        <authorList>
            <consortium name="RefSeq"/>
        </authorList>
    </citation>
    <scope>IDENTIFICATION</scope>
</reference>
<gene>
    <name evidence="2" type="primary">LOC107771487</name>
</gene>
<dbReference type="InterPro" id="IPR013103">
    <property type="entry name" value="RVT_2"/>
</dbReference>
<dbReference type="OMA" id="MHEPRPL"/>
<protein>
    <submittedName>
        <fullName evidence="2">Uncharacterized mitochondrial protein AtMg00810-like</fullName>
    </submittedName>
</protein>
<feature type="domain" description="Reverse transcriptase Ty1/copia-type" evidence="1">
    <location>
        <begin position="2"/>
        <end position="71"/>
    </location>
</feature>
<dbReference type="RefSeq" id="XP_016446370.1">
    <property type="nucleotide sequence ID" value="XM_016590884.1"/>
</dbReference>
<dbReference type="PaxDb" id="4097-A0A1S3Y2L1"/>
<evidence type="ECO:0000313" key="2">
    <source>
        <dbReference type="RefSeq" id="XP_016446370.1"/>
    </source>
</evidence>
<sequence length="150" mass="17183">MIGDDKEEMARLKKLLAHEFEIKDLGKLQYFLGIEVARSKRGIFISQRKYILDLLKETDMIGCRPAESPVESNHKLQSGVGESIDKESYQRLFAPGKGLLFSEHDHLQIEAFTDADWVGSLDDRRSTSGLLYARRRKLSYLEKQEAKCSC</sequence>
<organism evidence="2">
    <name type="scientific">Nicotiana tabacum</name>
    <name type="common">Common tobacco</name>
    <dbReference type="NCBI Taxonomy" id="4097"/>
    <lineage>
        <taxon>Eukaryota</taxon>
        <taxon>Viridiplantae</taxon>
        <taxon>Streptophyta</taxon>
        <taxon>Embryophyta</taxon>
        <taxon>Tracheophyta</taxon>
        <taxon>Spermatophyta</taxon>
        <taxon>Magnoliopsida</taxon>
        <taxon>eudicotyledons</taxon>
        <taxon>Gunneridae</taxon>
        <taxon>Pentapetalae</taxon>
        <taxon>asterids</taxon>
        <taxon>lamiids</taxon>
        <taxon>Solanales</taxon>
        <taxon>Solanaceae</taxon>
        <taxon>Nicotianoideae</taxon>
        <taxon>Nicotianeae</taxon>
        <taxon>Nicotiana</taxon>
    </lineage>
</organism>
<dbReference type="AlphaFoldDB" id="A0A1S3Y2L1"/>
<accession>A0A1S3Y2L1</accession>
<dbReference type="OrthoDB" id="1297869at2759"/>
<proteinExistence type="predicted"/>
<dbReference type="KEGG" id="nta:107771487"/>
<evidence type="ECO:0000259" key="1">
    <source>
        <dbReference type="Pfam" id="PF07727"/>
    </source>
</evidence>